<dbReference type="RefSeq" id="WP_058515804.1">
    <property type="nucleotide sequence ID" value="NZ_CAAAIH010000006.1"/>
</dbReference>
<sequence length="362" mass="40364">MPFGTQPLAKEEIPAMIKSSLDNLKSLAEVNNSIITETQADLDWRLKDDLLKGKITKVQYNEQMPQLATELGLRLNAKESLDSKFARFEKLQQTEASSFIISEDTSRDELKKLIILLQIETINADKDKKLFLETILANAHACKTALDEGRPLTKVSVPILESELNYAEEIINLSKKEITLDKATTEVVDTYSKKLADLEATQAQVDKSSISAAEKMVINDLCRNVSNEVKYYLKTVVTEPDKIAVSEPLQNIERNISRHFDNAQKQADKIPITNGFKGFMNKVYSLFNKAPPYTIESTMVQDAKSKFGAIPPLVLPKNTPSNTNGVLTSSAGRDTMASARDNEKRQGQEQDIGQEIDAPKLN</sequence>
<comment type="caution">
    <text evidence="2">The sequence shown here is derived from an EMBL/GenBank/DDBJ whole genome shotgun (WGS) entry which is preliminary data.</text>
</comment>
<evidence type="ECO:0000256" key="1">
    <source>
        <dbReference type="SAM" id="MobiDB-lite"/>
    </source>
</evidence>
<reference evidence="2 3" key="1">
    <citation type="submission" date="2015-11" db="EMBL/GenBank/DDBJ databases">
        <title>Genomic analysis of 38 Legionella species identifies large and diverse effector repertoires.</title>
        <authorList>
            <person name="Burstein D."/>
            <person name="Amaro F."/>
            <person name="Zusman T."/>
            <person name="Lifshitz Z."/>
            <person name="Cohen O."/>
            <person name="Gilbert J.A."/>
            <person name="Pupko T."/>
            <person name="Shuman H.A."/>
            <person name="Segal G."/>
        </authorList>
    </citation>
    <scope>NUCLEOTIDE SEQUENCE [LARGE SCALE GENOMIC DNA]</scope>
    <source>
        <strain evidence="2 3">SC-63-C7</strain>
    </source>
</reference>
<accession>A0A0W0Y9I8</accession>
<gene>
    <name evidence="2" type="ORF">Lsan_3924</name>
</gene>
<dbReference type="PATRIC" id="fig|45074.5.peg.4213"/>
<dbReference type="EMBL" id="LNYU01000091">
    <property type="protein sequence ID" value="KTD53514.1"/>
    <property type="molecule type" value="Genomic_DNA"/>
</dbReference>
<organism evidence="2 3">
    <name type="scientific">Legionella santicrucis</name>
    <dbReference type="NCBI Taxonomy" id="45074"/>
    <lineage>
        <taxon>Bacteria</taxon>
        <taxon>Pseudomonadati</taxon>
        <taxon>Pseudomonadota</taxon>
        <taxon>Gammaproteobacteria</taxon>
        <taxon>Legionellales</taxon>
        <taxon>Legionellaceae</taxon>
        <taxon>Legionella</taxon>
    </lineage>
</organism>
<feature type="compositionally biased region" description="Polar residues" evidence="1">
    <location>
        <begin position="318"/>
        <end position="332"/>
    </location>
</feature>
<name>A0A0W0Y9I8_9GAMM</name>
<feature type="region of interest" description="Disordered" evidence="1">
    <location>
        <begin position="316"/>
        <end position="362"/>
    </location>
</feature>
<dbReference type="AlphaFoldDB" id="A0A0W0Y9I8"/>
<dbReference type="Proteomes" id="UP000054703">
    <property type="component" value="Unassembled WGS sequence"/>
</dbReference>
<protein>
    <submittedName>
        <fullName evidence="2">Coiled coil protein</fullName>
    </submittedName>
</protein>
<keyword evidence="3" id="KW-1185">Reference proteome</keyword>
<evidence type="ECO:0000313" key="2">
    <source>
        <dbReference type="EMBL" id="KTD53514.1"/>
    </source>
</evidence>
<dbReference type="STRING" id="45074.Lsan_3924"/>
<evidence type="ECO:0000313" key="3">
    <source>
        <dbReference type="Proteomes" id="UP000054703"/>
    </source>
</evidence>
<proteinExistence type="predicted"/>